<name>H5WWM0_9PSEU</name>
<sequence>MTLLTDVERRRRDVHDELRERMFAALSEYRRARLSWEAACASGRDDDVYWARSREAYRSYELAVARESVAHALLIAAKYGVNDSDVLNVG</sequence>
<organism evidence="1 2">
    <name type="scientific">Saccharomonospora marina XMU15</name>
    <dbReference type="NCBI Taxonomy" id="882083"/>
    <lineage>
        <taxon>Bacteria</taxon>
        <taxon>Bacillati</taxon>
        <taxon>Actinomycetota</taxon>
        <taxon>Actinomycetes</taxon>
        <taxon>Pseudonocardiales</taxon>
        <taxon>Pseudonocardiaceae</taxon>
        <taxon>Saccharomonospora</taxon>
    </lineage>
</organism>
<dbReference type="Proteomes" id="UP000004926">
    <property type="component" value="Chromosome"/>
</dbReference>
<dbReference type="EMBL" id="CM001439">
    <property type="protein sequence ID" value="EHR50576.1"/>
    <property type="molecule type" value="Genomic_DNA"/>
</dbReference>
<evidence type="ECO:0000313" key="1">
    <source>
        <dbReference type="EMBL" id="EHR50576.1"/>
    </source>
</evidence>
<dbReference type="RefSeq" id="WP_009153961.1">
    <property type="nucleotide sequence ID" value="NZ_CM001439.1"/>
</dbReference>
<protein>
    <submittedName>
        <fullName evidence="1">Uncharacterized protein</fullName>
    </submittedName>
</protein>
<dbReference type="STRING" id="882083.SacmaDRAFT_2325"/>
<reference evidence="1 2" key="1">
    <citation type="journal article" date="2012" name="Stand. Genomic Sci.">
        <title>Genome sequence of the ocean sediment bacterium Saccharomonospora marina type strain (XMU15(T)).</title>
        <authorList>
            <person name="Klenk H.P."/>
            <person name="Lu M."/>
            <person name="Lucas S."/>
            <person name="Lapidus A."/>
            <person name="Copeland A."/>
            <person name="Pitluck S."/>
            <person name="Goodwin L.A."/>
            <person name="Han C."/>
            <person name="Tapia R."/>
            <person name="Brambilla E.M."/>
            <person name="Potter G."/>
            <person name="Land M."/>
            <person name="Ivanova N."/>
            <person name="Rohde M."/>
            <person name="Goker M."/>
            <person name="Detter J.C."/>
            <person name="Li W.J."/>
            <person name="Kyrpides N.C."/>
            <person name="Woyke T."/>
        </authorList>
    </citation>
    <scope>NUCLEOTIDE SEQUENCE [LARGE SCALE GENOMIC DNA]</scope>
    <source>
        <strain evidence="1 2">XMU15</strain>
    </source>
</reference>
<evidence type="ECO:0000313" key="2">
    <source>
        <dbReference type="Proteomes" id="UP000004926"/>
    </source>
</evidence>
<dbReference type="AlphaFoldDB" id="H5WWM0"/>
<dbReference type="HOGENOM" id="CLU_2438995_0_0_11"/>
<keyword evidence="2" id="KW-1185">Reference proteome</keyword>
<accession>H5WWM0</accession>
<gene>
    <name evidence="1" type="ORF">SacmaDRAFT_2325</name>
</gene>
<proteinExistence type="predicted"/>